<name>A0ABS2P6N3_9BACL</name>
<dbReference type="Gene3D" id="3.40.50.1820">
    <property type="entry name" value="alpha/beta hydrolase"/>
    <property type="match status" value="1"/>
</dbReference>
<evidence type="ECO:0000259" key="3">
    <source>
        <dbReference type="Pfam" id="PF08840"/>
    </source>
</evidence>
<evidence type="ECO:0000313" key="4">
    <source>
        <dbReference type="EMBL" id="MBM7631068.1"/>
    </source>
</evidence>
<dbReference type="Proteomes" id="UP000741863">
    <property type="component" value="Unassembled WGS sequence"/>
</dbReference>
<protein>
    <submittedName>
        <fullName evidence="4">Pimeloyl-ACP methyl ester carboxylesterase</fullName>
    </submittedName>
</protein>
<evidence type="ECO:0000256" key="1">
    <source>
        <dbReference type="ARBA" id="ARBA00006538"/>
    </source>
</evidence>
<dbReference type="PANTHER" id="PTHR10824">
    <property type="entry name" value="ACYL-COENZYME A THIOESTERASE-RELATED"/>
    <property type="match status" value="1"/>
</dbReference>
<gene>
    <name evidence="4" type="ORF">JOD17_000159</name>
</gene>
<comment type="similarity">
    <text evidence="1">Belongs to the C/M/P thioester hydrolase family.</text>
</comment>
<feature type="domain" description="BAAT/Acyl-CoA thioester hydrolase C-terminal" evidence="3">
    <location>
        <begin position="199"/>
        <end position="420"/>
    </location>
</feature>
<dbReference type="PANTHER" id="PTHR10824:SF4">
    <property type="entry name" value="ACYL-COENZYME A THIOESTERASE 1-LIKE"/>
    <property type="match status" value="1"/>
</dbReference>
<dbReference type="Pfam" id="PF08840">
    <property type="entry name" value="BAAT_C"/>
    <property type="match status" value="1"/>
</dbReference>
<dbReference type="EMBL" id="JAFBEC010000001">
    <property type="protein sequence ID" value="MBM7631068.1"/>
    <property type="molecule type" value="Genomic_DNA"/>
</dbReference>
<dbReference type="InterPro" id="IPR014940">
    <property type="entry name" value="BAAT_C"/>
</dbReference>
<organism evidence="4 5">
    <name type="scientific">Geomicrobium sediminis</name>
    <dbReference type="NCBI Taxonomy" id="1347788"/>
    <lineage>
        <taxon>Bacteria</taxon>
        <taxon>Bacillati</taxon>
        <taxon>Bacillota</taxon>
        <taxon>Bacilli</taxon>
        <taxon>Bacillales</taxon>
        <taxon>Geomicrobium</taxon>
    </lineage>
</organism>
<dbReference type="InterPro" id="IPR006862">
    <property type="entry name" value="Thio_Ohase/aa_AcTrfase"/>
</dbReference>
<dbReference type="InterPro" id="IPR042490">
    <property type="entry name" value="Thio_Ohase/BAAT_N"/>
</dbReference>
<evidence type="ECO:0000313" key="5">
    <source>
        <dbReference type="Proteomes" id="UP000741863"/>
    </source>
</evidence>
<dbReference type="InterPro" id="IPR029058">
    <property type="entry name" value="AB_hydrolase_fold"/>
</dbReference>
<comment type="caution">
    <text evidence="4">The sequence shown here is derived from an EMBL/GenBank/DDBJ whole genome shotgun (WGS) entry which is preliminary data.</text>
</comment>
<reference evidence="4 5" key="1">
    <citation type="submission" date="2021-01" db="EMBL/GenBank/DDBJ databases">
        <title>Genomic Encyclopedia of Type Strains, Phase IV (KMG-IV): sequencing the most valuable type-strain genomes for metagenomic binning, comparative biology and taxonomic classification.</title>
        <authorList>
            <person name="Goeker M."/>
        </authorList>
    </citation>
    <scope>NUCLEOTIDE SEQUENCE [LARGE SCALE GENOMIC DNA]</scope>
    <source>
        <strain evidence="4 5">DSM 25540</strain>
    </source>
</reference>
<keyword evidence="5" id="KW-1185">Reference proteome</keyword>
<accession>A0ABS2P6N3</accession>
<feature type="domain" description="Acyl-CoA thioester hydrolase/bile acid-CoA amino acid N-acetyltransferase" evidence="2">
    <location>
        <begin position="16"/>
        <end position="137"/>
    </location>
</feature>
<evidence type="ECO:0000259" key="2">
    <source>
        <dbReference type="Pfam" id="PF04775"/>
    </source>
</evidence>
<dbReference type="InterPro" id="IPR016662">
    <property type="entry name" value="Acyl-CoA_thioEstase_long-chain"/>
</dbReference>
<dbReference type="Pfam" id="PF04775">
    <property type="entry name" value="Bile_Hydr_Trans"/>
    <property type="match status" value="1"/>
</dbReference>
<proteinExistence type="inferred from homology"/>
<dbReference type="SUPFAM" id="SSF53474">
    <property type="entry name" value="alpha/beta-Hydrolases"/>
    <property type="match status" value="1"/>
</dbReference>
<dbReference type="Gene3D" id="2.60.40.2240">
    <property type="entry name" value="Acyl-CoA thioester hydrolase/BAAT N-terminal domain"/>
    <property type="match status" value="1"/>
</dbReference>
<dbReference type="RefSeq" id="WP_204695264.1">
    <property type="nucleotide sequence ID" value="NZ_JAFBEC010000001.1"/>
</dbReference>
<sequence length="422" mass="47193">MTKPTVTITPRQSYIDEDVTIIISGCNPGEEVSLYAYVTDDESEPFMSKATFITDTKGQVLISKVAPISGNYNEVDVNGIFWSMSHETKKHGHYFTKTTAKELKITIKLEINNEVVDEVLIERYFDKGEVTRTDVNQDGTVGTLYQPIYEGNYQNIILLAGSDGGRLEHSAALLASKGFNVLDLSYFNQSGVPKDLENIPLEYFKSSIELLKKITDNHEKVTLVGYSRGAELALLLASEYDEFNAVVAGAPSAYITSGLRNSIYAPINSWTINGEAKPYLKFRYRPSTMLYFISKWLTKKPVSFKGIWDSSLKTTINEEVRIKAENIKAPVLLLSGTDDEIWPSSLFSEEIKSRLPQTEHFYFENAGHFLSFPYALPNMPSTIYEHVGGGMVMKYGGTQSANANAAKESWPIIVSFLQRHAC</sequence>
<dbReference type="PIRSF" id="PIRSF016521">
    <property type="entry name" value="Acyl-CoA_hydro"/>
    <property type="match status" value="1"/>
</dbReference>